<evidence type="ECO:0000313" key="1">
    <source>
        <dbReference type="EMBL" id="TSP13964.1"/>
    </source>
</evidence>
<reference evidence="1 2" key="1">
    <citation type="submission" date="2019-05" db="EMBL/GenBank/DDBJ databases">
        <title>Whole genome sequence analysis of Cupriavidus campinensis S14E4C strain.</title>
        <authorList>
            <person name="Abbaszade G."/>
            <person name="Szabo A."/>
            <person name="Toumi M."/>
            <person name="Toth E."/>
        </authorList>
    </citation>
    <scope>NUCLEOTIDE SEQUENCE [LARGE SCALE GENOMIC DNA]</scope>
    <source>
        <strain evidence="1 2">S14E4C</strain>
    </source>
</reference>
<gene>
    <name evidence="1" type="ORF">FGG12_05695</name>
</gene>
<protein>
    <recommendedName>
        <fullName evidence="3">DUF2793 domain-containing protein</fullName>
    </recommendedName>
</protein>
<name>A0ABY3ESL6_9BURK</name>
<comment type="caution">
    <text evidence="1">The sequence shown here is derived from an EMBL/GenBank/DDBJ whole genome shotgun (WGS) entry which is preliminary data.</text>
</comment>
<proteinExistence type="predicted"/>
<accession>A0ABY3ESL6</accession>
<dbReference type="EMBL" id="VCIZ01000002">
    <property type="protein sequence ID" value="TSP13964.1"/>
    <property type="molecule type" value="Genomic_DNA"/>
</dbReference>
<evidence type="ECO:0000313" key="2">
    <source>
        <dbReference type="Proteomes" id="UP000318943"/>
    </source>
</evidence>
<keyword evidence="2" id="KW-1185">Reference proteome</keyword>
<evidence type="ECO:0008006" key="3">
    <source>
        <dbReference type="Google" id="ProtNLM"/>
    </source>
</evidence>
<dbReference type="Proteomes" id="UP000318943">
    <property type="component" value="Unassembled WGS sequence"/>
</dbReference>
<sequence>MQKFTYIPADLYLSGSLIEILENDQTALSQSSGTAFPTADLVVGMPCFRTDLRKLYILTAIAPDVWEEFADLGNMPIKGTGGKTFGAGQWRFTAAASNIAGGATFPGSFTAPLIVASQTDGGGNAVGAATLVFERGNAFRVQFGLDTDNRLKVGGLSMGNNAYEIWHKGYQGANTGMDADSVDGMHADRFISGDTNTGTTNIATGGTTAANTPTKSGFYRHNGEGIGGGMLIHLQHPQSQNYAAQLLMGYTENELYFRAKDNGVWKPVKAVWHSGNSDPNSKVAKTGDSMNGSLQAPSFRANKGGVGCGFVFANDVDTGFFAPNGYDTYGTTELWHMIDGSVKMAVRNDGTIYSSYYGNLHDYVWSVANSVAGGRAGTNRNFSWELVWTGNYGGGINLANTWGHGVYYIRGTQGNNGAVVTGGGGTYLTPGQCAVGDAVYAFQWTVYGESQYQAWDNLAAIYKLRKDA</sequence>
<organism evidence="1 2">
    <name type="scientific">Cupriavidus campinensis</name>
    <dbReference type="NCBI Taxonomy" id="151783"/>
    <lineage>
        <taxon>Bacteria</taxon>
        <taxon>Pseudomonadati</taxon>
        <taxon>Pseudomonadota</taxon>
        <taxon>Betaproteobacteria</taxon>
        <taxon>Burkholderiales</taxon>
        <taxon>Burkholderiaceae</taxon>
        <taxon>Cupriavidus</taxon>
    </lineage>
</organism>
<dbReference type="RefSeq" id="WP_144196657.1">
    <property type="nucleotide sequence ID" value="NZ_VCIZ01000002.1"/>
</dbReference>